<dbReference type="CTD" id="9821318"/>
<evidence type="ECO:0000256" key="1">
    <source>
        <dbReference type="SAM" id="Phobius"/>
    </source>
</evidence>
<dbReference type="OrthoDB" id="10521151at2759"/>
<evidence type="ECO:0000313" key="2">
    <source>
        <dbReference type="EMBL" id="EFO90685.1"/>
    </source>
</evidence>
<evidence type="ECO:0000313" key="3">
    <source>
        <dbReference type="Proteomes" id="UP000008281"/>
    </source>
</evidence>
<dbReference type="Proteomes" id="UP000008281">
    <property type="component" value="Unassembled WGS sequence"/>
</dbReference>
<proteinExistence type="predicted"/>
<name>E3M3R0_CAERE</name>
<sequence length="175" mass="20144">MIPVVGTLHVSSNQCTIPVQKYNTYNVSVSVKKPDFEYLRLLERTTALFSVFELLATVAVIALAWNPFCVLFIFPFILRIAALPRHSFVFHSNPIFVHFHASSIAAECLIAFCCTFFSCQNLTWNEDKGYCTVALSSLTVLLFTRFWLTVRQYDHYNRARMTRILSDKKNLFTIV</sequence>
<dbReference type="HOGENOM" id="CLU_1533996_0_0_1"/>
<accession>E3M3R0</accession>
<keyword evidence="1" id="KW-0812">Transmembrane</keyword>
<keyword evidence="1" id="KW-0472">Membrane</keyword>
<dbReference type="RefSeq" id="XP_003109320.2">
    <property type="nucleotide sequence ID" value="XM_003109272.2"/>
</dbReference>
<feature type="transmembrane region" description="Helical" evidence="1">
    <location>
        <begin position="47"/>
        <end position="74"/>
    </location>
</feature>
<protein>
    <submittedName>
        <fullName evidence="2">Uncharacterized protein</fullName>
    </submittedName>
</protein>
<gene>
    <name evidence="2" type="ORF">CRE_08155</name>
</gene>
<dbReference type="EMBL" id="DS268423">
    <property type="protein sequence ID" value="EFO90685.1"/>
    <property type="molecule type" value="Genomic_DNA"/>
</dbReference>
<reference evidence="2" key="1">
    <citation type="submission" date="2007-07" db="EMBL/GenBank/DDBJ databases">
        <title>PCAP assembly of the Caenorhabditis remanei genome.</title>
        <authorList>
            <consortium name="The Caenorhabditis remanei Sequencing Consortium"/>
            <person name="Wilson R.K."/>
        </authorList>
    </citation>
    <scope>NUCLEOTIDE SEQUENCE [LARGE SCALE GENOMIC DNA]</scope>
    <source>
        <strain evidence="2">PB4641</strain>
    </source>
</reference>
<dbReference type="InParanoid" id="E3M3R0"/>
<dbReference type="GeneID" id="9821318"/>
<organism evidence="3">
    <name type="scientific">Caenorhabditis remanei</name>
    <name type="common">Caenorhabditis vulgaris</name>
    <dbReference type="NCBI Taxonomy" id="31234"/>
    <lineage>
        <taxon>Eukaryota</taxon>
        <taxon>Metazoa</taxon>
        <taxon>Ecdysozoa</taxon>
        <taxon>Nematoda</taxon>
        <taxon>Chromadorea</taxon>
        <taxon>Rhabditida</taxon>
        <taxon>Rhabditina</taxon>
        <taxon>Rhabditomorpha</taxon>
        <taxon>Rhabditoidea</taxon>
        <taxon>Rhabditidae</taxon>
        <taxon>Peloderinae</taxon>
        <taxon>Caenorhabditis</taxon>
    </lineage>
</organism>
<dbReference type="AlphaFoldDB" id="E3M3R0"/>
<dbReference type="KEGG" id="crq:GCK72_000537"/>
<feature type="transmembrane region" description="Helical" evidence="1">
    <location>
        <begin position="130"/>
        <end position="148"/>
    </location>
</feature>
<keyword evidence="3" id="KW-1185">Reference proteome</keyword>
<feature type="transmembrane region" description="Helical" evidence="1">
    <location>
        <begin position="95"/>
        <end position="118"/>
    </location>
</feature>
<keyword evidence="1" id="KW-1133">Transmembrane helix</keyword>